<evidence type="ECO:0000256" key="1">
    <source>
        <dbReference type="ARBA" id="ARBA00022649"/>
    </source>
</evidence>
<dbReference type="EMBL" id="AFAR01000309">
    <property type="protein sequence ID" value="EGF24151.1"/>
    <property type="molecule type" value="Genomic_DNA"/>
</dbReference>
<sequence length="96" mass="11112">MANVIICSAAEVDYTESLTWYAARSIDAANDFDAEFGRSLEQISTDPERYPLCDARHRYFLLRRFPFRIIYRMVGEDVVVVAVAHGSRSPDYWSDR</sequence>
<comment type="caution">
    <text evidence="2">The sequence shown here is derived from an EMBL/GenBank/DDBJ whole genome shotgun (WGS) entry which is preliminary data.</text>
</comment>
<dbReference type="Proteomes" id="UP000006222">
    <property type="component" value="Unassembled WGS sequence"/>
</dbReference>
<dbReference type="InterPro" id="IPR007712">
    <property type="entry name" value="RelE/ParE_toxin"/>
</dbReference>
<name>F2B1Q8_RHOBT</name>
<dbReference type="PATRIC" id="fig|991778.3.peg.6264"/>
<gene>
    <name evidence="2" type="ORF">RBWH47_05094</name>
</gene>
<reference evidence="2 3" key="1">
    <citation type="journal article" date="2013" name="Mar. Genomics">
        <title>Expression of sulfatases in Rhodopirellula baltica and the diversity of sulfatases in the genus Rhodopirellula.</title>
        <authorList>
            <person name="Wegner C.E."/>
            <person name="Richter-Heitmann T."/>
            <person name="Klindworth A."/>
            <person name="Klockow C."/>
            <person name="Richter M."/>
            <person name="Achstetter T."/>
            <person name="Glockner F.O."/>
            <person name="Harder J."/>
        </authorList>
    </citation>
    <scope>NUCLEOTIDE SEQUENCE [LARGE SCALE GENOMIC DNA]</scope>
    <source>
        <strain evidence="2 3">WH47</strain>
    </source>
</reference>
<dbReference type="InterPro" id="IPR035093">
    <property type="entry name" value="RelE/ParE_toxin_dom_sf"/>
</dbReference>
<evidence type="ECO:0000313" key="2">
    <source>
        <dbReference type="EMBL" id="EGF24151.1"/>
    </source>
</evidence>
<dbReference type="Gene3D" id="3.30.2310.20">
    <property type="entry name" value="RelE-like"/>
    <property type="match status" value="1"/>
</dbReference>
<evidence type="ECO:0000313" key="3">
    <source>
        <dbReference type="Proteomes" id="UP000006222"/>
    </source>
</evidence>
<protein>
    <submittedName>
        <fullName evidence="2">Plasmid stabilization system protein</fullName>
    </submittedName>
</protein>
<organism evidence="2 3">
    <name type="scientific">Rhodopirellula baltica WH47</name>
    <dbReference type="NCBI Taxonomy" id="991778"/>
    <lineage>
        <taxon>Bacteria</taxon>
        <taxon>Pseudomonadati</taxon>
        <taxon>Planctomycetota</taxon>
        <taxon>Planctomycetia</taxon>
        <taxon>Pirellulales</taxon>
        <taxon>Pirellulaceae</taxon>
        <taxon>Rhodopirellula</taxon>
    </lineage>
</organism>
<keyword evidence="1" id="KW-1277">Toxin-antitoxin system</keyword>
<proteinExistence type="predicted"/>
<accession>F2B1Q8</accession>
<dbReference type="Pfam" id="PF05016">
    <property type="entry name" value="ParE_toxin"/>
    <property type="match status" value="1"/>
</dbReference>
<dbReference type="RefSeq" id="WP_007329818.1">
    <property type="nucleotide sequence ID" value="NZ_AFAR01000309.1"/>
</dbReference>
<dbReference type="AlphaFoldDB" id="F2B1Q8"/>